<gene>
    <name evidence="2" type="ORF">C3B51_04485</name>
</gene>
<reference evidence="2 3" key="1">
    <citation type="submission" date="2018-01" db="EMBL/GenBank/DDBJ databases">
        <title>Co-occurrence of chitin degradation, pigmentation and bioactivity in marine Pseudoalteromonas.</title>
        <authorList>
            <person name="Paulsen S."/>
            <person name="Gram L."/>
            <person name="Machado H."/>
        </authorList>
    </citation>
    <scope>NUCLEOTIDE SEQUENCE [LARGE SCALE GENOMIC DNA]</scope>
    <source>
        <strain evidence="2 3">S1946</strain>
    </source>
</reference>
<feature type="transmembrane region" description="Helical" evidence="1">
    <location>
        <begin position="63"/>
        <end position="84"/>
    </location>
</feature>
<comment type="caution">
    <text evidence="2">The sequence shown here is derived from an EMBL/GenBank/DDBJ whole genome shotgun (WGS) entry which is preliminary data.</text>
</comment>
<evidence type="ECO:0000256" key="1">
    <source>
        <dbReference type="SAM" id="Phobius"/>
    </source>
</evidence>
<evidence type="ECO:0000313" key="3">
    <source>
        <dbReference type="Proteomes" id="UP000292345"/>
    </source>
</evidence>
<dbReference type="AlphaFoldDB" id="A0A4Q7EKQ4"/>
<name>A0A4Q7EKQ4_9GAMM</name>
<evidence type="ECO:0000313" key="2">
    <source>
        <dbReference type="EMBL" id="RZM84185.1"/>
    </source>
</evidence>
<dbReference type="OrthoDB" id="6300106at2"/>
<feature type="transmembrane region" description="Helical" evidence="1">
    <location>
        <begin position="147"/>
        <end position="166"/>
    </location>
</feature>
<proteinExistence type="predicted"/>
<feature type="transmembrane region" description="Helical" evidence="1">
    <location>
        <begin position="37"/>
        <end position="57"/>
    </location>
</feature>
<keyword evidence="1" id="KW-0472">Membrane</keyword>
<protein>
    <submittedName>
        <fullName evidence="2">Uncharacterized protein</fullName>
    </submittedName>
</protein>
<keyword evidence="1" id="KW-1133">Transmembrane helix</keyword>
<feature type="transmembrane region" description="Helical" evidence="1">
    <location>
        <begin position="109"/>
        <end position="127"/>
    </location>
</feature>
<keyword evidence="1" id="KW-0812">Transmembrane</keyword>
<accession>A0A4Q7EKQ4</accession>
<organism evidence="2 3">
    <name type="scientific">Pseudoalteromonas rubra</name>
    <dbReference type="NCBI Taxonomy" id="43658"/>
    <lineage>
        <taxon>Bacteria</taxon>
        <taxon>Pseudomonadati</taxon>
        <taxon>Pseudomonadota</taxon>
        <taxon>Gammaproteobacteria</taxon>
        <taxon>Alteromonadales</taxon>
        <taxon>Pseudoalteromonadaceae</taxon>
        <taxon>Pseudoalteromonas</taxon>
    </lineage>
</organism>
<dbReference type="EMBL" id="PPUZ01000011">
    <property type="protein sequence ID" value="RZM84185.1"/>
    <property type="molecule type" value="Genomic_DNA"/>
</dbReference>
<dbReference type="RefSeq" id="WP_125561966.1">
    <property type="nucleotide sequence ID" value="NZ_PPUZ01000011.1"/>
</dbReference>
<dbReference type="Proteomes" id="UP000292345">
    <property type="component" value="Unassembled WGS sequence"/>
</dbReference>
<sequence length="185" mass="21769">MFSYENFKLFYDLIENMLLPLFLIALCIGWKNINVRYLMIVLVVLEVLDNMTYEIALGWGNPYYIWSMLMCVLFIFPVVGRRLLAERLQSRSAFFRQVNKHYYVSKQEGAFLFVHFISLLINLVTYIEVTLYTHYVIDSYPIRNNLYSPVQSFVHIAEGILVLTIANRFRKERYETTDGAAAKSC</sequence>
<feature type="transmembrane region" description="Helical" evidence="1">
    <location>
        <begin position="13"/>
        <end position="30"/>
    </location>
</feature>